<evidence type="ECO:0000313" key="3">
    <source>
        <dbReference type="Proteomes" id="UP000824540"/>
    </source>
</evidence>
<comment type="caution">
    <text evidence="2">The sequence shown here is derived from an EMBL/GenBank/DDBJ whole genome shotgun (WGS) entry which is preliminary data.</text>
</comment>
<reference evidence="2" key="1">
    <citation type="thesis" date="2021" institute="BYU ScholarsArchive" country="Provo, UT, USA">
        <title>Applications of and Algorithms for Genome Assembly and Genomic Analyses with an Emphasis on Marine Teleosts.</title>
        <authorList>
            <person name="Pickett B.D."/>
        </authorList>
    </citation>
    <scope>NUCLEOTIDE SEQUENCE</scope>
    <source>
        <strain evidence="2">HI-2016</strain>
    </source>
</reference>
<keyword evidence="3" id="KW-1185">Reference proteome</keyword>
<gene>
    <name evidence="2" type="ORF">JZ751_002198</name>
</gene>
<dbReference type="EMBL" id="JAFBMS010000011">
    <property type="protein sequence ID" value="KAG9348463.1"/>
    <property type="molecule type" value="Genomic_DNA"/>
</dbReference>
<accession>A0A8T2P4Q1</accession>
<dbReference type="Proteomes" id="UP000824540">
    <property type="component" value="Unassembled WGS sequence"/>
</dbReference>
<feature type="compositionally biased region" description="Basic and acidic residues" evidence="1">
    <location>
        <begin position="23"/>
        <end position="33"/>
    </location>
</feature>
<evidence type="ECO:0000313" key="2">
    <source>
        <dbReference type="EMBL" id="KAG9348463.1"/>
    </source>
</evidence>
<evidence type="ECO:0000256" key="1">
    <source>
        <dbReference type="SAM" id="MobiDB-lite"/>
    </source>
</evidence>
<name>A0A8T2P4Q1_9TELE</name>
<protein>
    <submittedName>
        <fullName evidence="2">Uncharacterized protein</fullName>
    </submittedName>
</protein>
<sequence length="78" mass="8998">MECREMETPCLLGVEGWGFGCEEERGDKRKDGKGGVWKGMGGFEPQQQQRTQRGEQYRRQGAATWRRQLCRLQMSASE</sequence>
<dbReference type="AlphaFoldDB" id="A0A8T2P4Q1"/>
<feature type="region of interest" description="Disordered" evidence="1">
    <location>
        <begin position="23"/>
        <end position="58"/>
    </location>
</feature>
<organism evidence="2 3">
    <name type="scientific">Albula glossodonta</name>
    <name type="common">roundjaw bonefish</name>
    <dbReference type="NCBI Taxonomy" id="121402"/>
    <lineage>
        <taxon>Eukaryota</taxon>
        <taxon>Metazoa</taxon>
        <taxon>Chordata</taxon>
        <taxon>Craniata</taxon>
        <taxon>Vertebrata</taxon>
        <taxon>Euteleostomi</taxon>
        <taxon>Actinopterygii</taxon>
        <taxon>Neopterygii</taxon>
        <taxon>Teleostei</taxon>
        <taxon>Albuliformes</taxon>
        <taxon>Albulidae</taxon>
        <taxon>Albula</taxon>
    </lineage>
</organism>
<proteinExistence type="predicted"/>